<evidence type="ECO:0000313" key="2">
    <source>
        <dbReference type="Proteomes" id="UP000063781"/>
    </source>
</evidence>
<evidence type="ECO:0000313" key="1">
    <source>
        <dbReference type="EMBL" id="AMC94211.1"/>
    </source>
</evidence>
<dbReference type="EMBL" id="CP013213">
    <property type="protein sequence ID" value="AMC94211.1"/>
    <property type="molecule type" value="Genomic_DNA"/>
</dbReference>
<sequence>MEIIHSVESVTPNGVPELVEKGIIDNLVKYNCIISEGGSYDENDFELVLSKKSWDENTISIGDWIYIPESEWGGKVKCIQSTSDETIKISGPNFRSELSKIIIAPLLRVKELVGSVDIDGFDAYFVLNGEANFVINKILFKLPLIIQSTTGTYQPDTEASKLKNISVNQASSGIDISVSLRFQEFTNAIEKVLLSSNARLDIRHQYINDGYKLIQISAHPIIDYSDDMYLSTDYQSVVTSKIDESMKCDYLIALGKGELEERQIVVLRANYETKQLYEVFTGTESDIKDIVAQNFNHNAVIYDYPSVESIEELITAAKEKFESDYLPSTEINFQINNTSLEFNLGDIVAGEDVVTNAKVKARIIQKELTIEKGKTQFNYKVGDITI</sequence>
<dbReference type="STRING" id="1514105.AOC36_09515"/>
<dbReference type="AlphaFoldDB" id="A0A0X8H190"/>
<keyword evidence="2" id="KW-1185">Reference proteome</keyword>
<dbReference type="RefSeq" id="WP_067633677.1">
    <property type="nucleotide sequence ID" value="NZ_CP013213.1"/>
</dbReference>
<dbReference type="KEGG" id="erl:AOC36_09515"/>
<dbReference type="Proteomes" id="UP000063781">
    <property type="component" value="Chromosome"/>
</dbReference>
<name>A0A0X8H190_9FIRM</name>
<organism evidence="1 2">
    <name type="scientific">Erysipelothrix larvae</name>
    <dbReference type="NCBI Taxonomy" id="1514105"/>
    <lineage>
        <taxon>Bacteria</taxon>
        <taxon>Bacillati</taxon>
        <taxon>Bacillota</taxon>
        <taxon>Erysipelotrichia</taxon>
        <taxon>Erysipelotrichales</taxon>
        <taxon>Erysipelotrichaceae</taxon>
        <taxon>Erysipelothrix</taxon>
    </lineage>
</organism>
<gene>
    <name evidence="1" type="ORF">AOC36_09515</name>
</gene>
<protein>
    <submittedName>
        <fullName evidence="1">Uncharacterized protein</fullName>
    </submittedName>
</protein>
<proteinExistence type="predicted"/>
<reference evidence="1 2" key="1">
    <citation type="submission" date="2015-10" db="EMBL/GenBank/DDBJ databases">
        <title>Erysipelothrix larvae sp. LV19 isolated from the larval gut of the rhinoceros beetle, Trypoxylus dichotomus.</title>
        <authorList>
            <person name="Lim S."/>
            <person name="Kim B.-C."/>
        </authorList>
    </citation>
    <scope>NUCLEOTIDE SEQUENCE [LARGE SCALE GENOMIC DNA]</scope>
    <source>
        <strain evidence="1 2">LV19</strain>
    </source>
</reference>
<dbReference type="OrthoDB" id="1958058at2"/>
<accession>A0A0X8H190</accession>